<organism evidence="2">
    <name type="scientific">uncultured spirochete</name>
    <dbReference type="NCBI Taxonomy" id="156406"/>
    <lineage>
        <taxon>Bacteria</taxon>
        <taxon>Pseudomonadati</taxon>
        <taxon>Spirochaetota</taxon>
        <taxon>Spirochaetia</taxon>
        <taxon>Spirochaetales</taxon>
        <taxon>environmental samples</taxon>
    </lineage>
</organism>
<dbReference type="InterPro" id="IPR050114">
    <property type="entry name" value="UPF0173_UPF0282_UlaG_hydrolase"/>
</dbReference>
<accession>A0A3P3XNZ0</accession>
<reference evidence="2" key="1">
    <citation type="submission" date="2017-02" db="EMBL/GenBank/DDBJ databases">
        <authorList>
            <person name="Regsiter A."/>
            <person name="William W."/>
        </authorList>
    </citation>
    <scope>NUCLEOTIDE SEQUENCE</scope>
    <source>
        <strain evidence="2">BdmA 4</strain>
    </source>
</reference>
<dbReference type="InterPro" id="IPR036866">
    <property type="entry name" value="RibonucZ/Hydroxyglut_hydro"/>
</dbReference>
<sequence length="282" mass="31094">MLKMKIIDGENISLEPLSEYSETRLRIQWLGQAGFLIDSKLGRIIIDPYLSDSLAVKYSGKRFEHVRMMPIPVNPAEIGSVRICLSTHHHTDHMDESTIRAIASRNPDCLFVVPAASRDNSKLSGIPKENIVAADAFSPMDIGDIRIYPIPSAHEELAIDGAGHHVFLGYLVSIDGLTIYHSGDCAPYAGLLANLAGFRVNIALLPVNGRDEIRKAAGILGNFTLNEAVQLAEAAGFDFSIGHHFGMFDFNTIDIGQAEQMIQKKDAAHFELAKMGRMYEFR</sequence>
<proteinExistence type="predicted"/>
<protein>
    <recommendedName>
        <fullName evidence="1">Metallo-beta-lactamase domain-containing protein</fullName>
    </recommendedName>
</protein>
<dbReference type="AlphaFoldDB" id="A0A3P3XNZ0"/>
<name>A0A3P3XNZ0_9SPIR</name>
<dbReference type="Gene3D" id="3.60.15.10">
    <property type="entry name" value="Ribonuclease Z/Hydroxyacylglutathione hydrolase-like"/>
    <property type="match status" value="1"/>
</dbReference>
<gene>
    <name evidence="2" type="ORF">SPIRO4BDMA_40536</name>
</gene>
<evidence type="ECO:0000259" key="1">
    <source>
        <dbReference type="Pfam" id="PF12706"/>
    </source>
</evidence>
<evidence type="ECO:0000313" key="2">
    <source>
        <dbReference type="EMBL" id="SLM17964.1"/>
    </source>
</evidence>
<dbReference type="PANTHER" id="PTHR43546:SF3">
    <property type="entry name" value="UPF0173 METAL-DEPENDENT HYDROLASE MJ1163"/>
    <property type="match status" value="1"/>
</dbReference>
<dbReference type="PANTHER" id="PTHR43546">
    <property type="entry name" value="UPF0173 METAL-DEPENDENT HYDROLASE MJ1163-RELATED"/>
    <property type="match status" value="1"/>
</dbReference>
<dbReference type="InterPro" id="IPR001279">
    <property type="entry name" value="Metallo-B-lactamas"/>
</dbReference>
<dbReference type="SUPFAM" id="SSF56281">
    <property type="entry name" value="Metallo-hydrolase/oxidoreductase"/>
    <property type="match status" value="1"/>
</dbReference>
<feature type="domain" description="Metallo-beta-lactamase" evidence="1">
    <location>
        <begin position="43"/>
        <end position="245"/>
    </location>
</feature>
<dbReference type="EMBL" id="FWDO01000004">
    <property type="protein sequence ID" value="SLM17964.1"/>
    <property type="molecule type" value="Genomic_DNA"/>
</dbReference>
<dbReference type="Pfam" id="PF12706">
    <property type="entry name" value="Lactamase_B_2"/>
    <property type="match status" value="1"/>
</dbReference>